<keyword evidence="2 4" id="KW-0238">DNA-binding</keyword>
<dbReference type="PRINTS" id="PR01727">
    <property type="entry name" value="DNABINDINGHU"/>
</dbReference>
<dbReference type="InterPro" id="IPR020816">
    <property type="entry name" value="Histone-like_DNA-bd_CS"/>
</dbReference>
<dbReference type="PANTHER" id="PTHR33175:SF3">
    <property type="entry name" value="DNA-BINDING PROTEIN HU-BETA"/>
    <property type="match status" value="1"/>
</dbReference>
<dbReference type="GO" id="GO:0005829">
    <property type="term" value="C:cytosol"/>
    <property type="evidence" value="ECO:0007669"/>
    <property type="project" value="TreeGrafter"/>
</dbReference>
<organism evidence="4 5">
    <name type="scientific">Candidatus Sungiibacteriota bacterium</name>
    <dbReference type="NCBI Taxonomy" id="2750080"/>
    <lineage>
        <taxon>Bacteria</taxon>
        <taxon>Candidatus Sungiibacteriota</taxon>
    </lineage>
</organism>
<evidence type="ECO:0000256" key="1">
    <source>
        <dbReference type="ARBA" id="ARBA00023067"/>
    </source>
</evidence>
<dbReference type="InterPro" id="IPR000119">
    <property type="entry name" value="Hist_DNA-bd"/>
</dbReference>
<dbReference type="Gene3D" id="4.10.520.10">
    <property type="entry name" value="IHF-like DNA-binding proteins"/>
    <property type="match status" value="1"/>
</dbReference>
<dbReference type="SUPFAM" id="SSF47729">
    <property type="entry name" value="IHF-like DNA-binding proteins"/>
    <property type="match status" value="1"/>
</dbReference>
<dbReference type="GO" id="GO:0030527">
    <property type="term" value="F:structural constituent of chromatin"/>
    <property type="evidence" value="ECO:0007669"/>
    <property type="project" value="InterPro"/>
</dbReference>
<dbReference type="CDD" id="cd13831">
    <property type="entry name" value="HU"/>
    <property type="match status" value="1"/>
</dbReference>
<accession>A0A9D6LTW1</accession>
<dbReference type="InterPro" id="IPR010992">
    <property type="entry name" value="IHF-like_DNA-bd_dom_sf"/>
</dbReference>
<dbReference type="AlphaFoldDB" id="A0A9D6LTW1"/>
<proteinExistence type="inferred from homology"/>
<dbReference type="PANTHER" id="PTHR33175">
    <property type="entry name" value="DNA-BINDING PROTEIN HU"/>
    <property type="match status" value="1"/>
</dbReference>
<evidence type="ECO:0000256" key="3">
    <source>
        <dbReference type="RuleBase" id="RU003939"/>
    </source>
</evidence>
<evidence type="ECO:0000256" key="2">
    <source>
        <dbReference type="ARBA" id="ARBA00023125"/>
    </source>
</evidence>
<evidence type="ECO:0000313" key="5">
    <source>
        <dbReference type="Proteomes" id="UP000808388"/>
    </source>
</evidence>
<dbReference type="GO" id="GO:0030261">
    <property type="term" value="P:chromosome condensation"/>
    <property type="evidence" value="ECO:0007669"/>
    <property type="project" value="UniProtKB-KW"/>
</dbReference>
<dbReference type="EMBL" id="JACQCQ010000009">
    <property type="protein sequence ID" value="MBI3627575.1"/>
    <property type="molecule type" value="Genomic_DNA"/>
</dbReference>
<sequence>MNKADIIEAVHGKLQGTKKSAEEAVEVVFGSITNGLSKGQEVSISGFGTFIVRKRAARQGVNPRTGEKIQIKATTTPKFRAGKVLKEAVR</sequence>
<evidence type="ECO:0000313" key="4">
    <source>
        <dbReference type="EMBL" id="MBI3627575.1"/>
    </source>
</evidence>
<dbReference type="SMART" id="SM00411">
    <property type="entry name" value="BHL"/>
    <property type="match status" value="1"/>
</dbReference>
<dbReference type="GO" id="GO:0003677">
    <property type="term" value="F:DNA binding"/>
    <property type="evidence" value="ECO:0007669"/>
    <property type="project" value="UniProtKB-KW"/>
</dbReference>
<dbReference type="Pfam" id="PF00216">
    <property type="entry name" value="Bac_DNA_binding"/>
    <property type="match status" value="1"/>
</dbReference>
<dbReference type="Proteomes" id="UP000808388">
    <property type="component" value="Unassembled WGS sequence"/>
</dbReference>
<comment type="similarity">
    <text evidence="3">Belongs to the bacterial histone-like protein family.</text>
</comment>
<gene>
    <name evidence="4" type="ORF">HY220_02415</name>
</gene>
<name>A0A9D6LTW1_9BACT</name>
<reference evidence="4" key="1">
    <citation type="submission" date="2020-07" db="EMBL/GenBank/DDBJ databases">
        <title>Huge and variable diversity of episymbiotic CPR bacteria and DPANN archaea in groundwater ecosystems.</title>
        <authorList>
            <person name="He C.Y."/>
            <person name="Keren R."/>
            <person name="Whittaker M."/>
            <person name="Farag I.F."/>
            <person name="Doudna J."/>
            <person name="Cate J.H.D."/>
            <person name="Banfield J.F."/>
        </authorList>
    </citation>
    <scope>NUCLEOTIDE SEQUENCE</scope>
    <source>
        <strain evidence="4">NC_groundwater_972_Pr1_S-0.2um_49_27</strain>
    </source>
</reference>
<comment type="caution">
    <text evidence="4">The sequence shown here is derived from an EMBL/GenBank/DDBJ whole genome shotgun (WGS) entry which is preliminary data.</text>
</comment>
<keyword evidence="1" id="KW-0226">DNA condensation</keyword>
<dbReference type="PROSITE" id="PS00045">
    <property type="entry name" value="HISTONE_LIKE"/>
    <property type="match status" value="1"/>
</dbReference>
<protein>
    <submittedName>
        <fullName evidence="4">HU family DNA-binding protein</fullName>
    </submittedName>
</protein>